<sequence length="77" mass="9098">MEREELLKFSQTVLDLKGEEERNERKEFLNTMKGIADQNNEEMKKFISEKKDEFLKYGRGNNDNDLRILLLCMGVSP</sequence>
<organism evidence="1 2">
    <name type="scientific">Meloidogyne enterolobii</name>
    <name type="common">Root-knot nematode worm</name>
    <name type="synonym">Meloidogyne mayaguensis</name>
    <dbReference type="NCBI Taxonomy" id="390850"/>
    <lineage>
        <taxon>Eukaryota</taxon>
        <taxon>Metazoa</taxon>
        <taxon>Ecdysozoa</taxon>
        <taxon>Nematoda</taxon>
        <taxon>Chromadorea</taxon>
        <taxon>Rhabditida</taxon>
        <taxon>Tylenchina</taxon>
        <taxon>Tylenchomorpha</taxon>
        <taxon>Tylenchoidea</taxon>
        <taxon>Meloidogynidae</taxon>
        <taxon>Meloidogyninae</taxon>
        <taxon>Meloidogyne</taxon>
    </lineage>
</organism>
<protein>
    <submittedName>
        <fullName evidence="1">Uncharacterized protein</fullName>
    </submittedName>
</protein>
<evidence type="ECO:0000313" key="1">
    <source>
        <dbReference type="EMBL" id="CAK5119701.1"/>
    </source>
</evidence>
<gene>
    <name evidence="1" type="ORF">MENTE1834_LOCUS46572</name>
</gene>
<name>A0ACB1B3C1_MELEN</name>
<keyword evidence="2" id="KW-1185">Reference proteome</keyword>
<accession>A0ACB1B3C1</accession>
<reference evidence="1" key="1">
    <citation type="submission" date="2023-11" db="EMBL/GenBank/DDBJ databases">
        <authorList>
            <person name="Poullet M."/>
        </authorList>
    </citation>
    <scope>NUCLEOTIDE SEQUENCE</scope>
    <source>
        <strain evidence="1">E1834</strain>
    </source>
</reference>
<proteinExistence type="predicted"/>
<dbReference type="EMBL" id="CAVMJV010000172">
    <property type="protein sequence ID" value="CAK5119701.1"/>
    <property type="molecule type" value="Genomic_DNA"/>
</dbReference>
<evidence type="ECO:0000313" key="2">
    <source>
        <dbReference type="Proteomes" id="UP001497535"/>
    </source>
</evidence>
<dbReference type="Proteomes" id="UP001497535">
    <property type="component" value="Unassembled WGS sequence"/>
</dbReference>
<comment type="caution">
    <text evidence="1">The sequence shown here is derived from an EMBL/GenBank/DDBJ whole genome shotgun (WGS) entry which is preliminary data.</text>
</comment>